<evidence type="ECO:0000313" key="2">
    <source>
        <dbReference type="Proteomes" id="UP000013063"/>
    </source>
</evidence>
<dbReference type="PATRIC" id="fig|1292034.3.peg.1022"/>
<proteinExistence type="predicted"/>
<reference evidence="1 2" key="1">
    <citation type="journal article" date="2013" name="Genome Announc.">
        <title>Draft Genome Sequence for Caulobacter sp. Strain OR37, a Bacterium Tolerant to Heavy Metals.</title>
        <authorList>
            <person name="Utturkar S.M."/>
            <person name="Bollmann A."/>
            <person name="Brzoska R.M."/>
            <person name="Klingeman D.M."/>
            <person name="Epstein S.E."/>
            <person name="Palumbo A.V."/>
            <person name="Brown S.D."/>
        </authorList>
    </citation>
    <scope>NUCLEOTIDE SEQUENCE [LARGE SCALE GENOMIC DNA]</scope>
    <source>
        <strain evidence="1 2">OR37</strain>
    </source>
</reference>
<dbReference type="EMBL" id="APMP01000004">
    <property type="protein sequence ID" value="ENZ82843.1"/>
    <property type="molecule type" value="Genomic_DNA"/>
</dbReference>
<dbReference type="AlphaFoldDB" id="R0EBJ4"/>
<comment type="caution">
    <text evidence="1">The sequence shown here is derived from an EMBL/GenBank/DDBJ whole genome shotgun (WGS) entry which is preliminary data.</text>
</comment>
<protein>
    <submittedName>
        <fullName evidence="1">Uncharacterized protein</fullName>
    </submittedName>
</protein>
<evidence type="ECO:0000313" key="1">
    <source>
        <dbReference type="EMBL" id="ENZ82843.1"/>
    </source>
</evidence>
<gene>
    <name evidence="1" type="ORF">OR37_01037</name>
</gene>
<sequence length="35" mass="3676">MSADGVFTVRSEGLVTGGFDTLGLNKKVPIRPVVD</sequence>
<organism evidence="1 2">
    <name type="scientific">Caulobacter vibrioides OR37</name>
    <dbReference type="NCBI Taxonomy" id="1292034"/>
    <lineage>
        <taxon>Bacteria</taxon>
        <taxon>Pseudomonadati</taxon>
        <taxon>Pseudomonadota</taxon>
        <taxon>Alphaproteobacteria</taxon>
        <taxon>Caulobacterales</taxon>
        <taxon>Caulobacteraceae</taxon>
        <taxon>Caulobacter</taxon>
    </lineage>
</organism>
<dbReference type="Proteomes" id="UP000013063">
    <property type="component" value="Unassembled WGS sequence"/>
</dbReference>
<keyword evidence="2" id="KW-1185">Reference proteome</keyword>
<accession>R0EBJ4</accession>
<name>R0EBJ4_CAUVI</name>